<dbReference type="CDD" id="cd05466">
    <property type="entry name" value="PBP2_LTTR_substrate"/>
    <property type="match status" value="1"/>
</dbReference>
<reference evidence="7" key="1">
    <citation type="journal article" date="2019" name="Int. J. Syst. Evol. Microbiol.">
        <title>The Global Catalogue of Microorganisms (GCM) 10K type strain sequencing project: providing services to taxonomists for standard genome sequencing and annotation.</title>
        <authorList>
            <consortium name="The Broad Institute Genomics Platform"/>
            <consortium name="The Broad Institute Genome Sequencing Center for Infectious Disease"/>
            <person name="Wu L."/>
            <person name="Ma J."/>
        </authorList>
    </citation>
    <scope>NUCLEOTIDE SEQUENCE [LARGE SCALE GENOMIC DNA]</scope>
    <source>
        <strain evidence="7">CGMCC 1.14993</strain>
    </source>
</reference>
<organism evidence="6 7">
    <name type="scientific">Gottfriedia solisilvae</name>
    <dbReference type="NCBI Taxonomy" id="1516104"/>
    <lineage>
        <taxon>Bacteria</taxon>
        <taxon>Bacillati</taxon>
        <taxon>Bacillota</taxon>
        <taxon>Bacilli</taxon>
        <taxon>Bacillales</taxon>
        <taxon>Bacillaceae</taxon>
        <taxon>Gottfriedia</taxon>
    </lineage>
</organism>
<evidence type="ECO:0000256" key="3">
    <source>
        <dbReference type="ARBA" id="ARBA00023125"/>
    </source>
</evidence>
<evidence type="ECO:0000256" key="2">
    <source>
        <dbReference type="ARBA" id="ARBA00023015"/>
    </source>
</evidence>
<dbReference type="Pfam" id="PF00126">
    <property type="entry name" value="HTH_1"/>
    <property type="match status" value="1"/>
</dbReference>
<evidence type="ECO:0000259" key="5">
    <source>
        <dbReference type="PROSITE" id="PS50931"/>
    </source>
</evidence>
<protein>
    <submittedName>
        <fullName evidence="6">LysR family transcriptional regulator</fullName>
    </submittedName>
</protein>
<name>A0A8J3F2T3_9BACI</name>
<dbReference type="Proteomes" id="UP000626244">
    <property type="component" value="Unassembled WGS sequence"/>
</dbReference>
<dbReference type="AlphaFoldDB" id="A0A8J3F2T3"/>
<dbReference type="PRINTS" id="PR00039">
    <property type="entry name" value="HTHLYSR"/>
</dbReference>
<dbReference type="Gene3D" id="1.10.10.10">
    <property type="entry name" value="Winged helix-like DNA-binding domain superfamily/Winged helix DNA-binding domain"/>
    <property type="match status" value="1"/>
</dbReference>
<feature type="domain" description="HTH lysR-type" evidence="5">
    <location>
        <begin position="1"/>
        <end position="58"/>
    </location>
</feature>
<gene>
    <name evidence="6" type="ORF">GCM10007380_24970</name>
</gene>
<evidence type="ECO:0000256" key="4">
    <source>
        <dbReference type="ARBA" id="ARBA00023163"/>
    </source>
</evidence>
<dbReference type="FunFam" id="1.10.10.10:FF:000001">
    <property type="entry name" value="LysR family transcriptional regulator"/>
    <property type="match status" value="1"/>
</dbReference>
<keyword evidence="7" id="KW-1185">Reference proteome</keyword>
<dbReference type="SUPFAM" id="SSF53850">
    <property type="entry name" value="Periplasmic binding protein-like II"/>
    <property type="match status" value="1"/>
</dbReference>
<dbReference type="InterPro" id="IPR036390">
    <property type="entry name" value="WH_DNA-bd_sf"/>
</dbReference>
<evidence type="ECO:0000256" key="1">
    <source>
        <dbReference type="ARBA" id="ARBA00009437"/>
    </source>
</evidence>
<dbReference type="SUPFAM" id="SSF46785">
    <property type="entry name" value="Winged helix' DNA-binding domain"/>
    <property type="match status" value="1"/>
</dbReference>
<keyword evidence="4" id="KW-0804">Transcription</keyword>
<dbReference type="InterPro" id="IPR005119">
    <property type="entry name" value="LysR_subst-bd"/>
</dbReference>
<dbReference type="EMBL" id="BMHB01000001">
    <property type="protein sequence ID" value="GGI14841.1"/>
    <property type="molecule type" value="Genomic_DNA"/>
</dbReference>
<sequence>MHIQKLEVLVEVAKTGSFSTAGQNLHISQSGVSQDIKKIEEELGVKIFERSRSGVVQTNEGSIIIHKANEVLLKYGELIDEARKILDIHSGNLRVSTIPAFMTHLLKPLMEFKNLYANLTVEMSENITELTVEYIQQNKAEIGLICIYEDLLKNIENLHLEQILEGTMKVYVSSDSPFALKRTITPEELLQQDIVLYNGDYIKWFTNHFQNTFGKMNILFSSNQTEELSRTVSSGMAITFAPDFAIKNNTYLLEGKIIEVDILNYEPINVSLGLIYTKNRQPTKIEKHFIKFLTSELQYYIN</sequence>
<dbReference type="Pfam" id="PF03466">
    <property type="entry name" value="LysR_substrate"/>
    <property type="match status" value="1"/>
</dbReference>
<dbReference type="InterPro" id="IPR000847">
    <property type="entry name" value="LysR_HTH_N"/>
</dbReference>
<keyword evidence="3" id="KW-0238">DNA-binding</keyword>
<proteinExistence type="inferred from homology"/>
<dbReference type="GO" id="GO:0000976">
    <property type="term" value="F:transcription cis-regulatory region binding"/>
    <property type="evidence" value="ECO:0007669"/>
    <property type="project" value="TreeGrafter"/>
</dbReference>
<evidence type="ECO:0000313" key="6">
    <source>
        <dbReference type="EMBL" id="GGI14841.1"/>
    </source>
</evidence>
<dbReference type="PANTHER" id="PTHR30126:SF40">
    <property type="entry name" value="HTH-TYPE TRANSCRIPTIONAL REGULATOR GLTR"/>
    <property type="match status" value="1"/>
</dbReference>
<dbReference type="GO" id="GO:0003700">
    <property type="term" value="F:DNA-binding transcription factor activity"/>
    <property type="evidence" value="ECO:0007669"/>
    <property type="project" value="InterPro"/>
</dbReference>
<dbReference type="PROSITE" id="PS50931">
    <property type="entry name" value="HTH_LYSR"/>
    <property type="match status" value="1"/>
</dbReference>
<dbReference type="RefSeq" id="WP_088000037.1">
    <property type="nucleotide sequence ID" value="NZ_BMHB01000001.1"/>
</dbReference>
<comment type="similarity">
    <text evidence="1">Belongs to the LysR transcriptional regulatory family.</text>
</comment>
<dbReference type="PANTHER" id="PTHR30126">
    <property type="entry name" value="HTH-TYPE TRANSCRIPTIONAL REGULATOR"/>
    <property type="match status" value="1"/>
</dbReference>
<keyword evidence="2" id="KW-0805">Transcription regulation</keyword>
<evidence type="ECO:0000313" key="7">
    <source>
        <dbReference type="Proteomes" id="UP000626244"/>
    </source>
</evidence>
<dbReference type="InterPro" id="IPR036388">
    <property type="entry name" value="WH-like_DNA-bd_sf"/>
</dbReference>
<accession>A0A8J3F2T3</accession>
<comment type="caution">
    <text evidence="6">The sequence shown here is derived from an EMBL/GenBank/DDBJ whole genome shotgun (WGS) entry which is preliminary data.</text>
</comment>
<dbReference type="Gene3D" id="3.40.190.290">
    <property type="match status" value="1"/>
</dbReference>
<dbReference type="OrthoDB" id="9803735at2"/>